<keyword evidence="3" id="KW-0326">Glycosidase</keyword>
<protein>
    <recommendedName>
        <fullName evidence="4">GH84 domain-containing protein</fullName>
    </recommendedName>
</protein>
<evidence type="ECO:0000259" key="4">
    <source>
        <dbReference type="PROSITE" id="PS52009"/>
    </source>
</evidence>
<dbReference type="Proteomes" id="UP000092444">
    <property type="component" value="Unassembled WGS sequence"/>
</dbReference>
<dbReference type="PROSITE" id="PS52009">
    <property type="entry name" value="GH84"/>
    <property type="match status" value="1"/>
</dbReference>
<keyword evidence="2" id="KW-0378">Hydrolase</keyword>
<dbReference type="EnsemblMetazoa" id="GMOY007503-RA">
    <property type="protein sequence ID" value="GMOY007503-PA"/>
    <property type="gene ID" value="GMOY007503"/>
</dbReference>
<name>A0A1B0G2G8_GLOMM</name>
<keyword evidence="6" id="KW-1185">Reference proteome</keyword>
<evidence type="ECO:0000313" key="5">
    <source>
        <dbReference type="EnsemblMetazoa" id="GMOY007503-PA"/>
    </source>
</evidence>
<evidence type="ECO:0000256" key="3">
    <source>
        <dbReference type="ARBA" id="ARBA00023295"/>
    </source>
</evidence>
<dbReference type="PANTHER" id="PTHR13170:SF16">
    <property type="entry name" value="PROTEIN O-GLCNACASE"/>
    <property type="match status" value="1"/>
</dbReference>
<dbReference type="InterPro" id="IPR051822">
    <property type="entry name" value="Glycosyl_Hydrolase_84"/>
</dbReference>
<evidence type="ECO:0000313" key="6">
    <source>
        <dbReference type="Proteomes" id="UP000092444"/>
    </source>
</evidence>
<organism evidence="5 6">
    <name type="scientific">Glossina morsitans morsitans</name>
    <name type="common">Savannah tsetse fly</name>
    <dbReference type="NCBI Taxonomy" id="37546"/>
    <lineage>
        <taxon>Eukaryota</taxon>
        <taxon>Metazoa</taxon>
        <taxon>Ecdysozoa</taxon>
        <taxon>Arthropoda</taxon>
        <taxon>Hexapoda</taxon>
        <taxon>Insecta</taxon>
        <taxon>Pterygota</taxon>
        <taxon>Neoptera</taxon>
        <taxon>Endopterygota</taxon>
        <taxon>Diptera</taxon>
        <taxon>Brachycera</taxon>
        <taxon>Muscomorpha</taxon>
        <taxon>Hippoboscoidea</taxon>
        <taxon>Glossinidae</taxon>
        <taxon>Glossina</taxon>
    </lineage>
</organism>
<evidence type="ECO:0000256" key="1">
    <source>
        <dbReference type="ARBA" id="ARBA00022729"/>
    </source>
</evidence>
<dbReference type="InterPro" id="IPR017853">
    <property type="entry name" value="GH"/>
</dbReference>
<reference evidence="5" key="1">
    <citation type="submission" date="2020-05" db="UniProtKB">
        <authorList>
            <consortium name="EnsemblMetazoa"/>
        </authorList>
    </citation>
    <scope>IDENTIFICATION</scope>
    <source>
        <strain evidence="5">Yale</strain>
    </source>
</reference>
<accession>A0A1B0G2G8</accession>
<dbReference type="STRING" id="37546.A0A1B0G2G8"/>
<dbReference type="VEuPathDB" id="VectorBase:GMOY007503"/>
<feature type="domain" description="GH84" evidence="4">
    <location>
        <begin position="1"/>
        <end position="211"/>
    </location>
</feature>
<sequence>MEDDHLSGLIAAAKDQGITFYYALSPGLDMTYSSQKELQTLKQSFALLFDDIESELSKSDKEVFQTFGNAQVSVTNEIFTHLGNPRFLFCPTQYCSSRAVPTVHDSEYLNTLGSKLNHDIDIMWTGNKVISKIITLESIQEITEVLRRPPVIWDNLHANHYDQKRVFLGPYSGRSPELIPHLRGVMTNPNCEFHANTIAIHTYKLITFKIQ</sequence>
<proteinExistence type="predicted"/>
<dbReference type="EMBL" id="CCAG010014396">
    <property type="status" value="NOT_ANNOTATED_CDS"/>
    <property type="molecule type" value="Genomic_DNA"/>
</dbReference>
<dbReference type="GO" id="GO:0016231">
    <property type="term" value="F:beta-N-acetylglucosaminidase activity"/>
    <property type="evidence" value="ECO:0007669"/>
    <property type="project" value="TreeGrafter"/>
</dbReference>
<dbReference type="SUPFAM" id="SSF51445">
    <property type="entry name" value="(Trans)glycosidases"/>
    <property type="match status" value="1"/>
</dbReference>
<evidence type="ECO:0000256" key="2">
    <source>
        <dbReference type="ARBA" id="ARBA00022801"/>
    </source>
</evidence>
<dbReference type="AlphaFoldDB" id="A0A1B0G2G8"/>
<dbReference type="PANTHER" id="PTHR13170">
    <property type="entry name" value="O-GLCNACASE"/>
    <property type="match status" value="1"/>
</dbReference>
<dbReference type="Pfam" id="PF07555">
    <property type="entry name" value="NAGidase"/>
    <property type="match status" value="1"/>
</dbReference>
<dbReference type="GO" id="GO:0009100">
    <property type="term" value="P:glycoprotein metabolic process"/>
    <property type="evidence" value="ECO:0007669"/>
    <property type="project" value="TreeGrafter"/>
</dbReference>
<dbReference type="Gene3D" id="3.20.20.80">
    <property type="entry name" value="Glycosidases"/>
    <property type="match status" value="1"/>
</dbReference>
<dbReference type="InterPro" id="IPR011496">
    <property type="entry name" value="O-GlcNAcase_cat"/>
</dbReference>
<keyword evidence="1" id="KW-0732">Signal</keyword>